<dbReference type="EMBL" id="VBZC01000010">
    <property type="protein sequence ID" value="TLS46104.1"/>
    <property type="molecule type" value="Genomic_DNA"/>
</dbReference>
<organism evidence="2 3">
    <name type="scientific">Streptomyces montanus</name>
    <dbReference type="NCBI Taxonomy" id="2580423"/>
    <lineage>
        <taxon>Bacteria</taxon>
        <taxon>Bacillati</taxon>
        <taxon>Actinomycetota</taxon>
        <taxon>Actinomycetes</taxon>
        <taxon>Kitasatosporales</taxon>
        <taxon>Streptomycetaceae</taxon>
        <taxon>Streptomyces</taxon>
    </lineage>
</organism>
<proteinExistence type="predicted"/>
<name>A0A5R9FZZ7_9ACTN</name>
<feature type="domain" description="DUF397" evidence="1">
    <location>
        <begin position="13"/>
        <end position="63"/>
    </location>
</feature>
<comment type="caution">
    <text evidence="2">The sequence shown here is derived from an EMBL/GenBank/DDBJ whole genome shotgun (WGS) entry which is preliminary data.</text>
</comment>
<dbReference type="Proteomes" id="UP000305906">
    <property type="component" value="Unassembled WGS sequence"/>
</dbReference>
<evidence type="ECO:0000259" key="1">
    <source>
        <dbReference type="Pfam" id="PF04149"/>
    </source>
</evidence>
<dbReference type="InterPro" id="IPR007278">
    <property type="entry name" value="DUF397"/>
</dbReference>
<sequence>MTRYTRIDEKTGLTWRKSSYSGGEQGQCVEVAETSSAVHVRDSKNADGPALTFTRAEFGAFAQFASEFGV</sequence>
<evidence type="ECO:0000313" key="2">
    <source>
        <dbReference type="EMBL" id="TLS46104.1"/>
    </source>
</evidence>
<evidence type="ECO:0000313" key="3">
    <source>
        <dbReference type="Proteomes" id="UP000305906"/>
    </source>
</evidence>
<gene>
    <name evidence="2" type="ORF">FE633_11205</name>
</gene>
<protein>
    <submittedName>
        <fullName evidence="2">DUF397 domain-containing protein</fullName>
    </submittedName>
</protein>
<dbReference type="RefSeq" id="WP_138044978.1">
    <property type="nucleotide sequence ID" value="NZ_VBZC01000010.1"/>
</dbReference>
<keyword evidence="3" id="KW-1185">Reference proteome</keyword>
<dbReference type="Pfam" id="PF04149">
    <property type="entry name" value="DUF397"/>
    <property type="match status" value="1"/>
</dbReference>
<dbReference type="AlphaFoldDB" id="A0A5R9FZZ7"/>
<reference evidence="2 3" key="1">
    <citation type="submission" date="2019-05" db="EMBL/GenBank/DDBJ databases">
        <title>Streptomyces sp. NEAU-C151, a novel actinomycete isolated from soil.</title>
        <authorList>
            <person name="Han L."/>
            <person name="Jiang H."/>
        </authorList>
    </citation>
    <scope>NUCLEOTIDE SEQUENCE [LARGE SCALE GENOMIC DNA]</scope>
    <source>
        <strain evidence="2 3">NEAU-C151</strain>
    </source>
</reference>
<accession>A0A5R9FZZ7</accession>